<accession>A0A0R1GL42</accession>
<dbReference type="PATRIC" id="fig|1423726.3.peg.2098"/>
<dbReference type="RefSeq" id="WP_057905855.1">
    <property type="nucleotide sequence ID" value="NZ_AZDA01000140.1"/>
</dbReference>
<protein>
    <recommendedName>
        <fullName evidence="1">DUF1828 domain-containing protein</fullName>
    </recommendedName>
</protein>
<dbReference type="Proteomes" id="UP000051461">
    <property type="component" value="Unassembled WGS sequence"/>
</dbReference>
<evidence type="ECO:0000259" key="1">
    <source>
        <dbReference type="Pfam" id="PF08861"/>
    </source>
</evidence>
<reference evidence="2 3" key="1">
    <citation type="journal article" date="2015" name="Genome Announc.">
        <title>Expanding the biotechnology potential of lactobacilli through comparative genomics of 213 strains and associated genera.</title>
        <authorList>
            <person name="Sun Z."/>
            <person name="Harris H.M."/>
            <person name="McCann A."/>
            <person name="Guo C."/>
            <person name="Argimon S."/>
            <person name="Zhang W."/>
            <person name="Yang X."/>
            <person name="Jeffery I.B."/>
            <person name="Cooney J.C."/>
            <person name="Kagawa T.F."/>
            <person name="Liu W."/>
            <person name="Song Y."/>
            <person name="Salvetti E."/>
            <person name="Wrobel A."/>
            <person name="Rasinkangas P."/>
            <person name="Parkhill J."/>
            <person name="Rea M.C."/>
            <person name="O'Sullivan O."/>
            <person name="Ritari J."/>
            <person name="Douillard F.P."/>
            <person name="Paul Ross R."/>
            <person name="Yang R."/>
            <person name="Briner A.E."/>
            <person name="Felis G.E."/>
            <person name="de Vos W.M."/>
            <person name="Barrangou R."/>
            <person name="Klaenhammer T.R."/>
            <person name="Caufield P.W."/>
            <person name="Cui Y."/>
            <person name="Zhang H."/>
            <person name="O'Toole P.W."/>
        </authorList>
    </citation>
    <scope>NUCLEOTIDE SEQUENCE [LARGE SCALE GENOMIC DNA]</scope>
    <source>
        <strain evidence="2 3">DSM 20003</strain>
    </source>
</reference>
<dbReference type="AlphaFoldDB" id="A0A0R1GL42"/>
<proteinExistence type="predicted"/>
<feature type="domain" description="DUF1828" evidence="1">
    <location>
        <begin position="31"/>
        <end position="114"/>
    </location>
</feature>
<comment type="caution">
    <text evidence="2">The sequence shown here is derived from an EMBL/GenBank/DDBJ whole genome shotgun (WGS) entry which is preliminary data.</text>
</comment>
<organism evidence="2 3">
    <name type="scientific">Loigolactobacillus bifermentans DSM 20003</name>
    <dbReference type="NCBI Taxonomy" id="1423726"/>
    <lineage>
        <taxon>Bacteria</taxon>
        <taxon>Bacillati</taxon>
        <taxon>Bacillota</taxon>
        <taxon>Bacilli</taxon>
        <taxon>Lactobacillales</taxon>
        <taxon>Lactobacillaceae</taxon>
        <taxon>Loigolactobacillus</taxon>
    </lineage>
</organism>
<name>A0A0R1GL42_9LACO</name>
<dbReference type="Pfam" id="PF08861">
    <property type="entry name" value="DUF1828"/>
    <property type="match status" value="1"/>
</dbReference>
<evidence type="ECO:0000313" key="3">
    <source>
        <dbReference type="Proteomes" id="UP000051461"/>
    </source>
</evidence>
<evidence type="ECO:0000313" key="2">
    <source>
        <dbReference type="EMBL" id="KRK32593.1"/>
    </source>
</evidence>
<dbReference type="InterPro" id="IPR014960">
    <property type="entry name" value="DUF1828"/>
</dbReference>
<gene>
    <name evidence="2" type="ORF">FC07_GL002020</name>
</gene>
<dbReference type="EMBL" id="AZDA01000140">
    <property type="protein sequence ID" value="KRK32593.1"/>
    <property type="molecule type" value="Genomic_DNA"/>
</dbReference>
<keyword evidence="3" id="KW-1185">Reference proteome</keyword>
<sequence length="126" mass="14041">MDVNALNTSYTNWFKQNFKFTSHPDFIEIQTPFTDPLHDYIALVLIPTKNGFCLSDDGYTLNELATRNFDLTCAQPVLQSLGITVNAQQELTVTFPDLAALPAAQNRLIQGILQLYGMAATPFPTQ</sequence>